<dbReference type="InterPro" id="IPR045022">
    <property type="entry name" value="KDSR-like"/>
</dbReference>
<comment type="pathway">
    <text evidence="2">Lipid metabolism; sphingolipid metabolism.</text>
</comment>
<reference evidence="14" key="1">
    <citation type="submission" date="2020-09" db="EMBL/GenBank/DDBJ databases">
        <title>Secondary metabolite and genome analysis of marine Streptomyces chumphonensis KK1-2T.</title>
        <authorList>
            <person name="Phongsopitanun W."/>
            <person name="Kanchanasin P."/>
            <person name="Pittayakhajonwut P."/>
            <person name="Suwanborirux K."/>
            <person name="Tanasupawat S."/>
        </authorList>
    </citation>
    <scope>NUCLEOTIDE SEQUENCE</scope>
    <source>
        <strain evidence="14">KK1-2</strain>
    </source>
</reference>
<dbReference type="PRINTS" id="PR00080">
    <property type="entry name" value="SDRFAMILY"/>
</dbReference>
<keyword evidence="9" id="KW-0560">Oxidoreductase</keyword>
<keyword evidence="6" id="KW-0256">Endoplasmic reticulum</keyword>
<dbReference type="RefSeq" id="WP_191209511.1">
    <property type="nucleotide sequence ID" value="NZ_BAABKL010000050.1"/>
</dbReference>
<dbReference type="GO" id="GO:0047560">
    <property type="term" value="F:3-dehydrosphinganine reductase activity"/>
    <property type="evidence" value="ECO:0007669"/>
    <property type="project" value="UniProtKB-EC"/>
</dbReference>
<dbReference type="PRINTS" id="PR00081">
    <property type="entry name" value="GDHRDH"/>
</dbReference>
<evidence type="ECO:0000313" key="14">
    <source>
        <dbReference type="EMBL" id="MBD3932236.1"/>
    </source>
</evidence>
<keyword evidence="8" id="KW-0746">Sphingolipid metabolism</keyword>
<accession>A0A927IDF2</accession>
<dbReference type="EC" id="1.1.1.102" evidence="11"/>
<dbReference type="AlphaFoldDB" id="A0A927IDF2"/>
<dbReference type="SMART" id="SM00822">
    <property type="entry name" value="PKS_KR"/>
    <property type="match status" value="1"/>
</dbReference>
<comment type="similarity">
    <text evidence="4 12">Belongs to the short-chain dehydrogenases/reductases (SDR) family.</text>
</comment>
<evidence type="ECO:0000256" key="11">
    <source>
        <dbReference type="ARBA" id="ARBA00026112"/>
    </source>
</evidence>
<evidence type="ECO:0000256" key="1">
    <source>
        <dbReference type="ARBA" id="ARBA00004240"/>
    </source>
</evidence>
<dbReference type="PANTHER" id="PTHR43550">
    <property type="entry name" value="3-KETODIHYDROSPHINGOSINE REDUCTASE"/>
    <property type="match status" value="1"/>
</dbReference>
<dbReference type="InterPro" id="IPR002347">
    <property type="entry name" value="SDR_fam"/>
</dbReference>
<dbReference type="Proteomes" id="UP000632289">
    <property type="component" value="Unassembled WGS sequence"/>
</dbReference>
<evidence type="ECO:0000256" key="8">
    <source>
        <dbReference type="ARBA" id="ARBA00022919"/>
    </source>
</evidence>
<protein>
    <recommendedName>
        <fullName evidence="11">3-dehydrosphinganine reductase</fullName>
        <ecNumber evidence="11">1.1.1.102</ecNumber>
    </recommendedName>
</protein>
<name>A0A927IDF2_9ACTN</name>
<evidence type="ECO:0000256" key="5">
    <source>
        <dbReference type="ARBA" id="ARBA00022741"/>
    </source>
</evidence>
<dbReference type="GO" id="GO:0016020">
    <property type="term" value="C:membrane"/>
    <property type="evidence" value="ECO:0007669"/>
    <property type="project" value="GOC"/>
</dbReference>
<dbReference type="Pfam" id="PF00106">
    <property type="entry name" value="adh_short"/>
    <property type="match status" value="1"/>
</dbReference>
<dbReference type="GO" id="GO:0006666">
    <property type="term" value="P:3-keto-sphinganine metabolic process"/>
    <property type="evidence" value="ECO:0007669"/>
    <property type="project" value="InterPro"/>
</dbReference>
<dbReference type="PANTHER" id="PTHR43550:SF3">
    <property type="entry name" value="3-KETODIHYDROSPHINGOSINE REDUCTASE"/>
    <property type="match status" value="1"/>
</dbReference>
<evidence type="ECO:0000256" key="4">
    <source>
        <dbReference type="ARBA" id="ARBA00006484"/>
    </source>
</evidence>
<comment type="caution">
    <text evidence="14">The sequence shown here is derived from an EMBL/GenBank/DDBJ whole genome shotgun (WGS) entry which is preliminary data.</text>
</comment>
<dbReference type="InterPro" id="IPR057326">
    <property type="entry name" value="KR_dom"/>
</dbReference>
<dbReference type="PROSITE" id="PS00061">
    <property type="entry name" value="ADH_SHORT"/>
    <property type="match status" value="1"/>
</dbReference>
<feature type="domain" description="Ketoreductase" evidence="13">
    <location>
        <begin position="12"/>
        <end position="199"/>
    </location>
</feature>
<dbReference type="GO" id="GO:0000166">
    <property type="term" value="F:nucleotide binding"/>
    <property type="evidence" value="ECO:0007669"/>
    <property type="project" value="UniProtKB-KW"/>
</dbReference>
<keyword evidence="7" id="KW-0521">NADP</keyword>
<dbReference type="CDD" id="cd08939">
    <property type="entry name" value="KDSR-like_SDR_c"/>
    <property type="match status" value="1"/>
</dbReference>
<evidence type="ECO:0000256" key="6">
    <source>
        <dbReference type="ARBA" id="ARBA00022824"/>
    </source>
</evidence>
<organism evidence="14 15">
    <name type="scientific">Streptomyces chumphonensis</name>
    <dbReference type="NCBI Taxonomy" id="1214925"/>
    <lineage>
        <taxon>Bacteria</taxon>
        <taxon>Bacillati</taxon>
        <taxon>Actinomycetota</taxon>
        <taxon>Actinomycetes</taxon>
        <taxon>Kitasatosporales</taxon>
        <taxon>Streptomycetaceae</taxon>
        <taxon>Streptomyces</taxon>
    </lineage>
</organism>
<dbReference type="Gene3D" id="3.40.50.720">
    <property type="entry name" value="NAD(P)-binding Rossmann-like Domain"/>
    <property type="match status" value="1"/>
</dbReference>
<dbReference type="GO" id="GO:0030148">
    <property type="term" value="P:sphingolipid biosynthetic process"/>
    <property type="evidence" value="ECO:0007669"/>
    <property type="project" value="InterPro"/>
</dbReference>
<proteinExistence type="inferred from homology"/>
<keyword evidence="15" id="KW-1185">Reference proteome</keyword>
<evidence type="ECO:0000313" key="15">
    <source>
        <dbReference type="Proteomes" id="UP000632289"/>
    </source>
</evidence>
<gene>
    <name evidence="14" type="ORF">IF129_11815</name>
</gene>
<dbReference type="InterPro" id="IPR036291">
    <property type="entry name" value="NAD(P)-bd_dom_sf"/>
</dbReference>
<evidence type="ECO:0000256" key="12">
    <source>
        <dbReference type="RuleBase" id="RU000363"/>
    </source>
</evidence>
<keyword evidence="5" id="KW-0547">Nucleotide-binding</keyword>
<dbReference type="InterPro" id="IPR020904">
    <property type="entry name" value="Sc_DH/Rdtase_CS"/>
</dbReference>
<evidence type="ECO:0000256" key="9">
    <source>
        <dbReference type="ARBA" id="ARBA00023002"/>
    </source>
</evidence>
<keyword evidence="10" id="KW-0443">Lipid metabolism</keyword>
<comment type="subcellular location">
    <subcellularLocation>
        <location evidence="1">Endoplasmic reticulum</location>
    </subcellularLocation>
</comment>
<dbReference type="SUPFAM" id="SSF51735">
    <property type="entry name" value="NAD(P)-binding Rossmann-fold domains"/>
    <property type="match status" value="1"/>
</dbReference>
<evidence type="ECO:0000256" key="3">
    <source>
        <dbReference type="ARBA" id="ARBA00004991"/>
    </source>
</evidence>
<evidence type="ECO:0000256" key="2">
    <source>
        <dbReference type="ARBA" id="ARBA00004760"/>
    </source>
</evidence>
<sequence>MARDKNWVRPGDHVIVTGGSSGIGLALAGEFAARGAVVSLLARRPTGLARAAESLRAAGATVHTRSVDVTDRDAVTAAVEELQEEAGPCAVLVTSAGQARPGAFLELPDDVFRTMMDVDYFGTLWAVRAVAPGMTHRGRGTVVTIASAAGLIGVYGYTAYGAAKFAVRGLTEALRGELVPHGVRVSCVFPPDVDTPQLAEESQWKPAETAAIAGIVKPLQPSTVARGIMRRLDRGQPVICLDGFSRALARWGGVLAPVLRRYMDGRVRAARRGAGGAAVRTAASAD</sequence>
<comment type="pathway">
    <text evidence="3">Sphingolipid metabolism.</text>
</comment>
<evidence type="ECO:0000256" key="7">
    <source>
        <dbReference type="ARBA" id="ARBA00022857"/>
    </source>
</evidence>
<evidence type="ECO:0000259" key="13">
    <source>
        <dbReference type="SMART" id="SM00822"/>
    </source>
</evidence>
<evidence type="ECO:0000256" key="10">
    <source>
        <dbReference type="ARBA" id="ARBA00023098"/>
    </source>
</evidence>
<dbReference type="EMBL" id="JACXYU010000004">
    <property type="protein sequence ID" value="MBD3932236.1"/>
    <property type="molecule type" value="Genomic_DNA"/>
</dbReference>